<dbReference type="InterPro" id="IPR000326">
    <property type="entry name" value="PAP2/HPO"/>
</dbReference>
<keyword evidence="1" id="KW-0812">Transmembrane</keyword>
<feature type="transmembrane region" description="Helical" evidence="1">
    <location>
        <begin position="43"/>
        <end position="61"/>
    </location>
</feature>
<sequence length="201" mass="21926">MKEAPLWLRRLAAVLSFLGHPLLAVPAFVGLLVGPQLSHRQAAWALGSMLLLVLPLGLWNLRQTKRGAYSNFDVSEARQRRSFYPVLLVLLGLGTAVLFWQQEGGPFRYGVLVVWAMLLLCYLLNFWLKVSLHAAISFFLAGAAVYLYPGWGGLALLLAVLVAASRWVLDRHTPAELLAGAALGGAAYGGLLWLLEQPLPG</sequence>
<evidence type="ECO:0000259" key="2">
    <source>
        <dbReference type="Pfam" id="PF01569"/>
    </source>
</evidence>
<evidence type="ECO:0000313" key="4">
    <source>
        <dbReference type="Proteomes" id="UP001501153"/>
    </source>
</evidence>
<dbReference type="Proteomes" id="UP001501153">
    <property type="component" value="Unassembled WGS sequence"/>
</dbReference>
<name>A0ABP8IAK3_9BACT</name>
<proteinExistence type="predicted"/>
<reference evidence="4" key="1">
    <citation type="journal article" date="2019" name="Int. J. Syst. Evol. Microbiol.">
        <title>The Global Catalogue of Microorganisms (GCM) 10K type strain sequencing project: providing services to taxonomists for standard genome sequencing and annotation.</title>
        <authorList>
            <consortium name="The Broad Institute Genomics Platform"/>
            <consortium name="The Broad Institute Genome Sequencing Center for Infectious Disease"/>
            <person name="Wu L."/>
            <person name="Ma J."/>
        </authorList>
    </citation>
    <scope>NUCLEOTIDE SEQUENCE [LARGE SCALE GENOMIC DNA]</scope>
    <source>
        <strain evidence="4">JCM 17923</strain>
    </source>
</reference>
<keyword evidence="4" id="KW-1185">Reference proteome</keyword>
<protein>
    <recommendedName>
        <fullName evidence="2">Phosphatidic acid phosphatase type 2/haloperoxidase domain-containing protein</fullName>
    </recommendedName>
</protein>
<organism evidence="3 4">
    <name type="scientific">Hymenobacter saemangeumensis</name>
    <dbReference type="NCBI Taxonomy" id="1084522"/>
    <lineage>
        <taxon>Bacteria</taxon>
        <taxon>Pseudomonadati</taxon>
        <taxon>Bacteroidota</taxon>
        <taxon>Cytophagia</taxon>
        <taxon>Cytophagales</taxon>
        <taxon>Hymenobacteraceae</taxon>
        <taxon>Hymenobacter</taxon>
    </lineage>
</organism>
<feature type="transmembrane region" description="Helical" evidence="1">
    <location>
        <begin position="82"/>
        <end position="101"/>
    </location>
</feature>
<feature type="transmembrane region" description="Helical" evidence="1">
    <location>
        <begin position="135"/>
        <end position="165"/>
    </location>
</feature>
<dbReference type="Pfam" id="PF01569">
    <property type="entry name" value="PAP2"/>
    <property type="match status" value="1"/>
</dbReference>
<dbReference type="InterPro" id="IPR036938">
    <property type="entry name" value="PAP2/HPO_sf"/>
</dbReference>
<accession>A0ABP8IAK3</accession>
<dbReference type="RefSeq" id="WP_345235586.1">
    <property type="nucleotide sequence ID" value="NZ_BAABGZ010000017.1"/>
</dbReference>
<feature type="domain" description="Phosphatidic acid phosphatase type 2/haloperoxidase" evidence="2">
    <location>
        <begin position="130"/>
        <end position="191"/>
    </location>
</feature>
<dbReference type="EMBL" id="BAABGZ010000017">
    <property type="protein sequence ID" value="GAA4354751.1"/>
    <property type="molecule type" value="Genomic_DNA"/>
</dbReference>
<feature type="transmembrane region" description="Helical" evidence="1">
    <location>
        <begin position="177"/>
        <end position="195"/>
    </location>
</feature>
<gene>
    <name evidence="3" type="ORF">GCM10023185_16870</name>
</gene>
<keyword evidence="1" id="KW-1133">Transmembrane helix</keyword>
<dbReference type="Gene3D" id="1.20.144.10">
    <property type="entry name" value="Phosphatidic acid phosphatase type 2/haloperoxidase"/>
    <property type="match status" value="1"/>
</dbReference>
<dbReference type="SUPFAM" id="SSF48317">
    <property type="entry name" value="Acid phosphatase/Vanadium-dependent haloperoxidase"/>
    <property type="match status" value="1"/>
</dbReference>
<evidence type="ECO:0000256" key="1">
    <source>
        <dbReference type="SAM" id="Phobius"/>
    </source>
</evidence>
<feature type="transmembrane region" description="Helical" evidence="1">
    <location>
        <begin position="107"/>
        <end position="128"/>
    </location>
</feature>
<evidence type="ECO:0000313" key="3">
    <source>
        <dbReference type="EMBL" id="GAA4354751.1"/>
    </source>
</evidence>
<keyword evidence="1" id="KW-0472">Membrane</keyword>
<comment type="caution">
    <text evidence="3">The sequence shown here is derived from an EMBL/GenBank/DDBJ whole genome shotgun (WGS) entry which is preliminary data.</text>
</comment>